<dbReference type="EMBL" id="JBAMIC010000004">
    <property type="protein sequence ID" value="KAK7108866.1"/>
    <property type="molecule type" value="Genomic_DNA"/>
</dbReference>
<comment type="caution">
    <text evidence="12">Lacks conserved residue(s) required for the propagation of feature annotation.</text>
</comment>
<dbReference type="Pfam" id="PF00001">
    <property type="entry name" value="7tm_1"/>
    <property type="match status" value="1"/>
</dbReference>
<evidence type="ECO:0000256" key="13">
    <source>
        <dbReference type="SAM" id="Phobius"/>
    </source>
</evidence>
<dbReference type="InterPro" id="IPR002172">
    <property type="entry name" value="LDrepeatLR_classA_rpt"/>
</dbReference>
<comment type="subcellular location">
    <subcellularLocation>
        <location evidence="1">Cell membrane</location>
        <topology evidence="1">Multi-pass membrane protein</topology>
    </subcellularLocation>
</comment>
<keyword evidence="16" id="KW-1185">Reference proteome</keyword>
<sequence>MPCAEHNNLPNAALCQLTSSSDVRVTKRETDKKESTRGPASLLQKAHSKLNVRNVTADPFPFPSVACPDQHLTHEFLACDAQSACWLDYDVSSNDDISKEHGADESCTDSNKTGFQPLFLCQNSAKWVPYSFVCDHLQDCEDSSDEDVCVFPTCVLSDQYQCANKQCVPLNQRCDEIVQCLDESDEADCQKNVKLFQSIFLPPPPRLVNFDGRGNVEYSPLDMERADGGPVCPDTHLFCPGDGYCVPVYVRCNGVNDCPGKEDEAECDTYTCPGLYRCRGLVTTCVHPDHLCDGWPQCPQLDDERFCNITCPHNCSCLGHAFTCSGDFQVELFFDLRYLDVRGTGLLPERIGEKPMLIHLSMARCELKQVGNLRLPNLRSLDVSDNRITSFSASDLSGLTNLQNLSMARNPLSGMFTGNFSLISPVNEVLLQIDLSGVKFEELDVRSSLPFPRLRSLNLTNSGVTRVIGDGFRSMTSLAVLDLRGCHVTDFPRDIFEGLGNLRQVFADNFKLCCPATLPAGFNPENCRAPFNEVSSCDALLRSDFYRVFLSVLAALALISNLGCFCLRVFALTGRGKKSGFNVFVTHLCVSDFVMGVYLVMIGVADRMYLGSYLWEDTAWKNSAGCKVAGLLSLLSSEVSALLICLITLDRFLAIRFPFSRLRFSPFSAQVACLLTWLAGVVLVTVPLLPATSHWRFYSQTGICISLPVTRNEYPGEHYAFGVMILLNLVVFLLIAVGQISVYTAMTGNSITSTDTGRRSRDLIVARRLLTVVVSDFLCWFPIGLLGVLSTSGVPIAGEVNVGMAILVLPLNSALNPFLYTLNMIQEKRRKAREEKLLKFILERRKRELVEGAGGTDMEML</sequence>
<dbReference type="Pfam" id="PF12799">
    <property type="entry name" value="LRR_4"/>
    <property type="match status" value="1"/>
</dbReference>
<dbReference type="PANTHER" id="PTHR24372">
    <property type="entry name" value="GLYCOPROTEIN HORMONE RECEPTOR"/>
    <property type="match status" value="1"/>
</dbReference>
<evidence type="ECO:0000256" key="6">
    <source>
        <dbReference type="ARBA" id="ARBA00022989"/>
    </source>
</evidence>
<dbReference type="PRINTS" id="PR00261">
    <property type="entry name" value="LDLRECEPTOR"/>
</dbReference>
<dbReference type="Gene3D" id="1.20.1070.10">
    <property type="entry name" value="Rhodopsin 7-helix transmembrane proteins"/>
    <property type="match status" value="1"/>
</dbReference>
<keyword evidence="11" id="KW-0807">Transducer</keyword>
<evidence type="ECO:0000256" key="11">
    <source>
        <dbReference type="ARBA" id="ARBA00023224"/>
    </source>
</evidence>
<dbReference type="PROSITE" id="PS01209">
    <property type="entry name" value="LDLRA_1"/>
    <property type="match status" value="2"/>
</dbReference>
<keyword evidence="8 13" id="KW-0472">Membrane</keyword>
<dbReference type="GO" id="GO:0008528">
    <property type="term" value="F:G protein-coupled peptide receptor activity"/>
    <property type="evidence" value="ECO:0007669"/>
    <property type="project" value="TreeGrafter"/>
</dbReference>
<evidence type="ECO:0000256" key="2">
    <source>
        <dbReference type="ARBA" id="ARBA00022475"/>
    </source>
</evidence>
<dbReference type="SMART" id="SM00369">
    <property type="entry name" value="LRR_TYP"/>
    <property type="match status" value="3"/>
</dbReference>
<reference evidence="15 16" key="1">
    <citation type="submission" date="2024-02" db="EMBL/GenBank/DDBJ databases">
        <title>Chromosome-scale genome assembly of the rough periwinkle Littorina saxatilis.</title>
        <authorList>
            <person name="De Jode A."/>
            <person name="Faria R."/>
            <person name="Formenti G."/>
            <person name="Sims Y."/>
            <person name="Smith T.P."/>
            <person name="Tracey A."/>
            <person name="Wood J.M.D."/>
            <person name="Zagrodzka Z.B."/>
            <person name="Johannesson K."/>
            <person name="Butlin R.K."/>
            <person name="Leder E.H."/>
        </authorList>
    </citation>
    <scope>NUCLEOTIDE SEQUENCE [LARGE SCALE GENOMIC DNA]</scope>
    <source>
        <strain evidence="15">Snail1</strain>
        <tissue evidence="15">Muscle</tissue>
    </source>
</reference>
<dbReference type="InterPro" id="IPR032675">
    <property type="entry name" value="LRR_dom_sf"/>
</dbReference>
<dbReference type="InterPro" id="IPR036055">
    <property type="entry name" value="LDL_receptor-like_sf"/>
</dbReference>
<dbReference type="GO" id="GO:0007189">
    <property type="term" value="P:adenylate cyclase-activating G protein-coupled receptor signaling pathway"/>
    <property type="evidence" value="ECO:0007669"/>
    <property type="project" value="TreeGrafter"/>
</dbReference>
<dbReference type="SUPFAM" id="SSF81321">
    <property type="entry name" value="Family A G protein-coupled receptor-like"/>
    <property type="match status" value="1"/>
</dbReference>
<keyword evidence="3" id="KW-0433">Leucine-rich repeat</keyword>
<dbReference type="InterPro" id="IPR001611">
    <property type="entry name" value="Leu-rich_rpt"/>
</dbReference>
<keyword evidence="9 12" id="KW-1015">Disulfide bond</keyword>
<evidence type="ECO:0000256" key="1">
    <source>
        <dbReference type="ARBA" id="ARBA00004651"/>
    </source>
</evidence>
<proteinExistence type="predicted"/>
<gene>
    <name evidence="15" type="ORF">V1264_016527</name>
</gene>
<evidence type="ECO:0000256" key="4">
    <source>
        <dbReference type="ARBA" id="ARBA00022692"/>
    </source>
</evidence>
<dbReference type="Proteomes" id="UP001374579">
    <property type="component" value="Unassembled WGS sequence"/>
</dbReference>
<feature type="disulfide bond" evidence="12">
    <location>
        <begin position="134"/>
        <end position="149"/>
    </location>
</feature>
<dbReference type="InterPro" id="IPR000276">
    <property type="entry name" value="GPCR_Rhodpsn"/>
</dbReference>
<dbReference type="PANTHER" id="PTHR24372:SF77">
    <property type="entry name" value="G-PROTEIN COUPLED RECEPTORS FAMILY 1 PROFILE DOMAIN-CONTAINING PROTEIN"/>
    <property type="match status" value="1"/>
</dbReference>
<evidence type="ECO:0000256" key="10">
    <source>
        <dbReference type="ARBA" id="ARBA00023170"/>
    </source>
</evidence>
<evidence type="ECO:0000256" key="9">
    <source>
        <dbReference type="ARBA" id="ARBA00023157"/>
    </source>
</evidence>
<feature type="disulfide bond" evidence="12">
    <location>
        <begin position="162"/>
        <end position="180"/>
    </location>
</feature>
<keyword evidence="5" id="KW-0677">Repeat</keyword>
<feature type="transmembrane region" description="Helical" evidence="13">
    <location>
        <begin position="802"/>
        <end position="822"/>
    </location>
</feature>
<feature type="transmembrane region" description="Helical" evidence="13">
    <location>
        <begin position="545"/>
        <end position="571"/>
    </location>
</feature>
<feature type="transmembrane region" description="Helical" evidence="13">
    <location>
        <begin position="719"/>
        <end position="748"/>
    </location>
</feature>
<dbReference type="AlphaFoldDB" id="A0AAN9BM88"/>
<dbReference type="PROSITE" id="PS51450">
    <property type="entry name" value="LRR"/>
    <property type="match status" value="1"/>
</dbReference>
<feature type="disulfide bond" evidence="12">
    <location>
        <begin position="252"/>
        <end position="267"/>
    </location>
</feature>
<organism evidence="15 16">
    <name type="scientific">Littorina saxatilis</name>
    <dbReference type="NCBI Taxonomy" id="31220"/>
    <lineage>
        <taxon>Eukaryota</taxon>
        <taxon>Metazoa</taxon>
        <taxon>Spiralia</taxon>
        <taxon>Lophotrochozoa</taxon>
        <taxon>Mollusca</taxon>
        <taxon>Gastropoda</taxon>
        <taxon>Caenogastropoda</taxon>
        <taxon>Littorinimorpha</taxon>
        <taxon>Littorinoidea</taxon>
        <taxon>Littorinidae</taxon>
        <taxon>Littorina</taxon>
    </lineage>
</organism>
<evidence type="ECO:0000256" key="5">
    <source>
        <dbReference type="ARBA" id="ARBA00022737"/>
    </source>
</evidence>
<feature type="transmembrane region" description="Helical" evidence="13">
    <location>
        <begin position="671"/>
        <end position="689"/>
    </location>
</feature>
<evidence type="ECO:0000256" key="8">
    <source>
        <dbReference type="ARBA" id="ARBA00023136"/>
    </source>
</evidence>
<evidence type="ECO:0000256" key="3">
    <source>
        <dbReference type="ARBA" id="ARBA00022614"/>
    </source>
</evidence>
<evidence type="ECO:0000259" key="14">
    <source>
        <dbReference type="PROSITE" id="PS50262"/>
    </source>
</evidence>
<dbReference type="InterPro" id="IPR023415">
    <property type="entry name" value="LDLR_class-A_CS"/>
</dbReference>
<dbReference type="SMART" id="SM00192">
    <property type="entry name" value="LDLa"/>
    <property type="match status" value="4"/>
</dbReference>
<evidence type="ECO:0000313" key="15">
    <source>
        <dbReference type="EMBL" id="KAK7108866.1"/>
    </source>
</evidence>
<dbReference type="Gene3D" id="3.80.10.10">
    <property type="entry name" value="Ribonuclease Inhibitor"/>
    <property type="match status" value="2"/>
</dbReference>
<feature type="domain" description="G-protein coupled receptors family 1 profile" evidence="14">
    <location>
        <begin position="562"/>
        <end position="820"/>
    </location>
</feature>
<evidence type="ECO:0000313" key="16">
    <source>
        <dbReference type="Proteomes" id="UP001374579"/>
    </source>
</evidence>
<dbReference type="InterPro" id="IPR003591">
    <property type="entry name" value="Leu-rich_rpt_typical-subtyp"/>
</dbReference>
<dbReference type="SUPFAM" id="SSF52058">
    <property type="entry name" value="L domain-like"/>
    <property type="match status" value="1"/>
</dbReference>
<keyword evidence="4 13" id="KW-0812">Transmembrane</keyword>
<feature type="disulfide bond" evidence="12">
    <location>
        <begin position="292"/>
        <end position="307"/>
    </location>
</feature>
<dbReference type="CDD" id="cd00112">
    <property type="entry name" value="LDLa"/>
    <property type="match status" value="3"/>
</dbReference>
<dbReference type="PROSITE" id="PS00237">
    <property type="entry name" value="G_PROTEIN_RECEP_F1_1"/>
    <property type="match status" value="1"/>
</dbReference>
<dbReference type="InterPro" id="IPR025875">
    <property type="entry name" value="Leu-rich_rpt_4"/>
</dbReference>
<name>A0AAN9BM88_9CAEN</name>
<dbReference type="GO" id="GO:0005886">
    <property type="term" value="C:plasma membrane"/>
    <property type="evidence" value="ECO:0007669"/>
    <property type="project" value="UniProtKB-SubCell"/>
</dbReference>
<evidence type="ECO:0000256" key="7">
    <source>
        <dbReference type="ARBA" id="ARBA00023040"/>
    </source>
</evidence>
<feature type="transmembrane region" description="Helical" evidence="13">
    <location>
        <begin position="583"/>
        <end position="605"/>
    </location>
</feature>
<keyword evidence="7" id="KW-0297">G-protein coupled receptor</keyword>
<dbReference type="Gene3D" id="4.10.400.10">
    <property type="entry name" value="Low-density Lipoprotein Receptor"/>
    <property type="match status" value="3"/>
</dbReference>
<dbReference type="PROSITE" id="PS50262">
    <property type="entry name" value="G_PROTEIN_RECEP_F1_2"/>
    <property type="match status" value="1"/>
</dbReference>
<keyword evidence="2" id="KW-1003">Cell membrane</keyword>
<dbReference type="SUPFAM" id="SSF57424">
    <property type="entry name" value="LDL receptor-like module"/>
    <property type="match status" value="3"/>
</dbReference>
<accession>A0AAN9BM88</accession>
<comment type="caution">
    <text evidence="15">The sequence shown here is derived from an EMBL/GenBank/DDBJ whole genome shotgun (WGS) entry which is preliminary data.</text>
</comment>
<feature type="transmembrane region" description="Helical" evidence="13">
    <location>
        <begin position="769"/>
        <end position="790"/>
    </location>
</feature>
<protein>
    <recommendedName>
        <fullName evidence="14">G-protein coupled receptors family 1 profile domain-containing protein</fullName>
    </recommendedName>
</protein>
<dbReference type="PROSITE" id="PS50068">
    <property type="entry name" value="LDLRA_2"/>
    <property type="match status" value="4"/>
</dbReference>
<keyword evidence="6 13" id="KW-1133">Transmembrane helix</keyword>
<evidence type="ECO:0000256" key="12">
    <source>
        <dbReference type="PROSITE-ProRule" id="PRU00124"/>
    </source>
</evidence>
<dbReference type="Pfam" id="PF00057">
    <property type="entry name" value="Ldl_recept_a"/>
    <property type="match status" value="2"/>
</dbReference>
<feature type="disulfide bond" evidence="12">
    <location>
        <begin position="174"/>
        <end position="189"/>
    </location>
</feature>
<keyword evidence="10" id="KW-0675">Receptor</keyword>
<dbReference type="GO" id="GO:0009755">
    <property type="term" value="P:hormone-mediated signaling pathway"/>
    <property type="evidence" value="ECO:0007669"/>
    <property type="project" value="TreeGrafter"/>
</dbReference>
<dbReference type="InterPro" id="IPR017452">
    <property type="entry name" value="GPCR_Rhodpsn_7TM"/>
</dbReference>